<name>A0A848QLY6_9SPHN</name>
<comment type="caution">
    <text evidence="7">The sequence shown here is derived from an EMBL/GenBank/DDBJ whole genome shotgun (WGS) entry which is preliminary data.</text>
</comment>
<evidence type="ECO:0000313" key="7">
    <source>
        <dbReference type="EMBL" id="NMW30586.1"/>
    </source>
</evidence>
<dbReference type="AlphaFoldDB" id="A0A848QLY6"/>
<accession>A0A848QLY6</accession>
<dbReference type="Pfam" id="PF00675">
    <property type="entry name" value="Peptidase_M16"/>
    <property type="match status" value="2"/>
</dbReference>
<gene>
    <name evidence="7" type="ORF">HKD42_00720</name>
</gene>
<dbReference type="PANTHER" id="PTHR11851">
    <property type="entry name" value="METALLOPROTEASE"/>
    <property type="match status" value="1"/>
</dbReference>
<proteinExistence type="inferred from homology"/>
<dbReference type="Pfam" id="PF05193">
    <property type="entry name" value="Peptidase_M16_C"/>
    <property type="match status" value="2"/>
</dbReference>
<feature type="chain" id="PRO_5032660295" evidence="4">
    <location>
        <begin position="24"/>
        <end position="946"/>
    </location>
</feature>
<keyword evidence="2" id="KW-0482">Metalloprotease</keyword>
<sequence length="946" mass="101656">MLRSLLTASTAAFALAAAQPVSADDHALADAPAISAPEIEYTEWMLDNGMRVIAIEDDTTSTVTTSMWYDIGSKLDPEGRSGFAHLFEHILSRKTENMPYNMIYGLTADVGGTRNASNSPDRTNYYEQVPAEYLETMLWTHKERMALPVVDQDVFDKERDVVKEELRQRVLAPPYGRFSRFVLPENAYDVLPQRRPGIGSIEELDSATLADARSFFQAYYGPDTATLIVAGNFEMDNLRALVDQYFADIPRRANPVDLTITEREPERTEPRFVTATAPNVPLPLVGATWKVPGVAHPDSAALEVLDMIMSAGENSRLHKALVRSGKAVQAQQFVNQSEEGGFFAQFAVINPAADADEVNALMAAERVKVREELVTEAELSEAKNEIFSSSLRRRETARGRAFEIGEALMLTGEPKAADIRLERIAAVTAEDVQRVAQTYLKPEGRVEFRYIAGEDNKETYANPAPFPTFRTLAAATGKPRQVKPEGERQAPPGPGAKPEVTAPTIVETTLDNGISVVATQTGEVPIATITVVLPGGTVTDSKAKAGVAELAASLADKGTADMSATEIAARLESLGARFGGSGGADGTYFSLTAPVATIEEAGAVMASVLSSASYPDAEFQRERKRTVDGLQVSLKDPGALARFVAAPVMYGEAPYGTIATTDSINAITASDLVAHRETYWHPSLTKVIVSGGIAPDAASSLVERMLGDWTVDRDPPTLVAEPDGATPAPRTVVIDMPDAGQAAVIAGVRAISRSDERYYDLMLANAVLGGGSSGRLFDEVRTKRALSYGAYSGFGSRAGESVLTASAQTKNETATEVAEIFLNEFERLGSEPLTEDLLEKRRLYLGGSYARSLETSSGFNGIVAGLMQQGIEPAEAAKLAERLSSVTAEEASAIASDLVDPAKASVIIVGDAEQFVDKLRELRPDVEVISADDLDLSREDLTKPAE</sequence>
<dbReference type="InterPro" id="IPR007863">
    <property type="entry name" value="Peptidase_M16_C"/>
</dbReference>
<dbReference type="InterPro" id="IPR050361">
    <property type="entry name" value="MPP/UQCRC_Complex"/>
</dbReference>
<dbReference type="Proteomes" id="UP000561181">
    <property type="component" value="Unassembled WGS sequence"/>
</dbReference>
<comment type="similarity">
    <text evidence="1">Belongs to the peptidase M16 family.</text>
</comment>
<keyword evidence="4" id="KW-0732">Signal</keyword>
<reference evidence="7 8" key="1">
    <citation type="submission" date="2020-04" db="EMBL/GenBank/DDBJ databases">
        <authorList>
            <person name="Liu A."/>
        </authorList>
    </citation>
    <scope>NUCLEOTIDE SEQUENCE [LARGE SCALE GENOMIC DNA]</scope>
    <source>
        <strain evidence="7 8">RZ02</strain>
    </source>
</reference>
<evidence type="ECO:0000259" key="5">
    <source>
        <dbReference type="Pfam" id="PF00675"/>
    </source>
</evidence>
<feature type="domain" description="Peptidase M16 C-terminal" evidence="6">
    <location>
        <begin position="207"/>
        <end position="385"/>
    </location>
</feature>
<evidence type="ECO:0000256" key="2">
    <source>
        <dbReference type="ARBA" id="ARBA00023049"/>
    </source>
</evidence>
<dbReference type="GO" id="GO:0008237">
    <property type="term" value="F:metallopeptidase activity"/>
    <property type="evidence" value="ECO:0007669"/>
    <property type="project" value="UniProtKB-KW"/>
</dbReference>
<feature type="domain" description="Peptidase M16 C-terminal" evidence="6">
    <location>
        <begin position="667"/>
        <end position="841"/>
    </location>
</feature>
<dbReference type="SUPFAM" id="SSF63411">
    <property type="entry name" value="LuxS/MPP-like metallohydrolase"/>
    <property type="match status" value="4"/>
</dbReference>
<evidence type="ECO:0000259" key="6">
    <source>
        <dbReference type="Pfam" id="PF05193"/>
    </source>
</evidence>
<organism evidence="7 8">
    <name type="scientific">Pontixanthobacter rizhaonensis</name>
    <dbReference type="NCBI Taxonomy" id="2730337"/>
    <lineage>
        <taxon>Bacteria</taxon>
        <taxon>Pseudomonadati</taxon>
        <taxon>Pseudomonadota</taxon>
        <taxon>Alphaproteobacteria</taxon>
        <taxon>Sphingomonadales</taxon>
        <taxon>Erythrobacteraceae</taxon>
        <taxon>Pontixanthobacter</taxon>
    </lineage>
</organism>
<dbReference type="InterPro" id="IPR011249">
    <property type="entry name" value="Metalloenz_LuxS/M16"/>
</dbReference>
<feature type="signal peptide" evidence="4">
    <location>
        <begin position="1"/>
        <end position="23"/>
    </location>
</feature>
<feature type="region of interest" description="Disordered" evidence="3">
    <location>
        <begin position="476"/>
        <end position="500"/>
    </location>
</feature>
<keyword evidence="2" id="KW-0378">Hydrolase</keyword>
<dbReference type="GO" id="GO:0046872">
    <property type="term" value="F:metal ion binding"/>
    <property type="evidence" value="ECO:0007669"/>
    <property type="project" value="InterPro"/>
</dbReference>
<dbReference type="PANTHER" id="PTHR11851:SF49">
    <property type="entry name" value="MITOCHONDRIAL-PROCESSING PEPTIDASE SUBUNIT ALPHA"/>
    <property type="match status" value="1"/>
</dbReference>
<protein>
    <submittedName>
        <fullName evidence="7">Insulinase family protein</fullName>
    </submittedName>
</protein>
<dbReference type="InterPro" id="IPR011765">
    <property type="entry name" value="Pept_M16_N"/>
</dbReference>
<feature type="domain" description="Peptidase M16 N-terminal" evidence="5">
    <location>
        <begin position="52"/>
        <end position="167"/>
    </location>
</feature>
<dbReference type="EMBL" id="JABCRE010000002">
    <property type="protein sequence ID" value="NMW30586.1"/>
    <property type="molecule type" value="Genomic_DNA"/>
</dbReference>
<dbReference type="RefSeq" id="WP_170009385.1">
    <property type="nucleotide sequence ID" value="NZ_JABCRE010000002.1"/>
</dbReference>
<evidence type="ECO:0000256" key="4">
    <source>
        <dbReference type="SAM" id="SignalP"/>
    </source>
</evidence>
<feature type="domain" description="Peptidase M16 N-terminal" evidence="5">
    <location>
        <begin position="517"/>
        <end position="627"/>
    </location>
</feature>
<evidence type="ECO:0000256" key="1">
    <source>
        <dbReference type="ARBA" id="ARBA00007261"/>
    </source>
</evidence>
<dbReference type="Gene3D" id="3.30.830.10">
    <property type="entry name" value="Metalloenzyme, LuxS/M16 peptidase-like"/>
    <property type="match status" value="4"/>
</dbReference>
<keyword evidence="2" id="KW-0645">Protease</keyword>
<evidence type="ECO:0000313" key="8">
    <source>
        <dbReference type="Proteomes" id="UP000561181"/>
    </source>
</evidence>
<evidence type="ECO:0000256" key="3">
    <source>
        <dbReference type="SAM" id="MobiDB-lite"/>
    </source>
</evidence>
<keyword evidence="8" id="KW-1185">Reference proteome</keyword>